<feature type="region of interest" description="Disordered" evidence="1">
    <location>
        <begin position="25"/>
        <end position="60"/>
    </location>
</feature>
<gene>
    <name evidence="3" type="ORF">QLQ12_09175</name>
</gene>
<dbReference type="RefSeq" id="WP_282758620.1">
    <property type="nucleotide sequence ID" value="NZ_JASCTH010000005.1"/>
</dbReference>
<sequence length="152" mass="14739">MSVKKFGVLAAGVVAAGGLAVGGAAMASAAPANPTPGASADGPGRHGEHGGRRTPVSGDEAAKVTAVVTAKDAAVTVSRVVKGADGSYGVFGVKDGNRVRFEVSADLKTVTEGKARRGGPGAKRGGDPGAKRGGDPGAKRGESRPAPAPSRS</sequence>
<accession>A0ABT6WGC0</accession>
<feature type="chain" id="PRO_5045918478" description="PepSY domain-containing protein" evidence="2">
    <location>
        <begin position="30"/>
        <end position="152"/>
    </location>
</feature>
<comment type="caution">
    <text evidence="3">The sequence shown here is derived from an EMBL/GenBank/DDBJ whole genome shotgun (WGS) entry which is preliminary data.</text>
</comment>
<evidence type="ECO:0008006" key="5">
    <source>
        <dbReference type="Google" id="ProtNLM"/>
    </source>
</evidence>
<evidence type="ECO:0000313" key="4">
    <source>
        <dbReference type="Proteomes" id="UP001241758"/>
    </source>
</evidence>
<dbReference type="Proteomes" id="UP001241758">
    <property type="component" value="Unassembled WGS sequence"/>
</dbReference>
<evidence type="ECO:0000313" key="3">
    <source>
        <dbReference type="EMBL" id="MDI6098769.1"/>
    </source>
</evidence>
<organism evidence="3 4">
    <name type="scientific">Actinoplanes sandaracinus</name>
    <dbReference type="NCBI Taxonomy" id="3045177"/>
    <lineage>
        <taxon>Bacteria</taxon>
        <taxon>Bacillati</taxon>
        <taxon>Actinomycetota</taxon>
        <taxon>Actinomycetes</taxon>
        <taxon>Micromonosporales</taxon>
        <taxon>Micromonosporaceae</taxon>
        <taxon>Actinoplanes</taxon>
    </lineage>
</organism>
<name>A0ABT6WGC0_9ACTN</name>
<feature type="signal peptide" evidence="2">
    <location>
        <begin position="1"/>
        <end position="29"/>
    </location>
</feature>
<evidence type="ECO:0000256" key="1">
    <source>
        <dbReference type="SAM" id="MobiDB-lite"/>
    </source>
</evidence>
<feature type="compositionally biased region" description="Basic and acidic residues" evidence="1">
    <location>
        <begin position="124"/>
        <end position="143"/>
    </location>
</feature>
<reference evidence="3 4" key="1">
    <citation type="submission" date="2023-05" db="EMBL/GenBank/DDBJ databases">
        <title>Actinoplanes sp. NEAU-A12 genome sequencing.</title>
        <authorList>
            <person name="Wang Z.-S."/>
        </authorList>
    </citation>
    <scope>NUCLEOTIDE SEQUENCE [LARGE SCALE GENOMIC DNA]</scope>
    <source>
        <strain evidence="3 4">NEAU-A12</strain>
    </source>
</reference>
<proteinExistence type="predicted"/>
<evidence type="ECO:0000256" key="2">
    <source>
        <dbReference type="SAM" id="SignalP"/>
    </source>
</evidence>
<keyword evidence="2" id="KW-0732">Signal</keyword>
<feature type="region of interest" description="Disordered" evidence="1">
    <location>
        <begin position="105"/>
        <end position="152"/>
    </location>
</feature>
<dbReference type="EMBL" id="JASCTH010000005">
    <property type="protein sequence ID" value="MDI6098769.1"/>
    <property type="molecule type" value="Genomic_DNA"/>
</dbReference>
<keyword evidence="4" id="KW-1185">Reference proteome</keyword>
<feature type="compositionally biased region" description="Basic and acidic residues" evidence="1">
    <location>
        <begin position="105"/>
        <end position="115"/>
    </location>
</feature>
<protein>
    <recommendedName>
        <fullName evidence="5">PepSY domain-containing protein</fullName>
    </recommendedName>
</protein>